<evidence type="ECO:0000313" key="1">
    <source>
        <dbReference type="EMBL" id="MCZ0703432.1"/>
    </source>
</evidence>
<keyword evidence="2" id="KW-1185">Reference proteome</keyword>
<proteinExistence type="predicted"/>
<reference evidence="1" key="1">
    <citation type="submission" date="2022-11" db="EMBL/GenBank/DDBJ databases">
        <title>WGS of Natronobacillus azotifigens 24KS-1, an anaerobic diazotrophic haloalkaliphile from soda-rich habitats.</title>
        <authorList>
            <person name="Sorokin D.Y."/>
            <person name="Merkel A.Y."/>
        </authorList>
    </citation>
    <scope>NUCLEOTIDE SEQUENCE</scope>
    <source>
        <strain evidence="1">24KS-1</strain>
    </source>
</reference>
<protein>
    <submittedName>
        <fullName evidence="1">Uncharacterized protein</fullName>
    </submittedName>
</protein>
<comment type="caution">
    <text evidence="1">The sequence shown here is derived from an EMBL/GenBank/DDBJ whole genome shotgun (WGS) entry which is preliminary data.</text>
</comment>
<gene>
    <name evidence="1" type="ORF">OWO01_09405</name>
</gene>
<accession>A0A9J6RCL2</accession>
<name>A0A9J6RCL2_9BACI</name>
<sequence>MFAISWKRIRNQKFKSVITIIAMATILLLTSYGIQASKETQVIVMDNLENYSRGSYDILVRPEGSRTIIEEHLQTVEENYIGDGTGGISIAEWEKIKNHPEVEIAAPVASLGYFVVTQLR</sequence>
<dbReference type="AlphaFoldDB" id="A0A9J6RCL2"/>
<dbReference type="Proteomes" id="UP001084197">
    <property type="component" value="Unassembled WGS sequence"/>
</dbReference>
<organism evidence="1 2">
    <name type="scientific">Natronobacillus azotifigens</name>
    <dbReference type="NCBI Taxonomy" id="472978"/>
    <lineage>
        <taxon>Bacteria</taxon>
        <taxon>Bacillati</taxon>
        <taxon>Bacillota</taxon>
        <taxon>Bacilli</taxon>
        <taxon>Bacillales</taxon>
        <taxon>Bacillaceae</taxon>
        <taxon>Natronobacillus</taxon>
    </lineage>
</organism>
<evidence type="ECO:0000313" key="2">
    <source>
        <dbReference type="Proteomes" id="UP001084197"/>
    </source>
</evidence>
<dbReference type="EMBL" id="JAPRAT010000017">
    <property type="protein sequence ID" value="MCZ0703432.1"/>
    <property type="molecule type" value="Genomic_DNA"/>
</dbReference>
<dbReference type="RefSeq" id="WP_268780204.1">
    <property type="nucleotide sequence ID" value="NZ_JAPRAT010000017.1"/>
</dbReference>